<dbReference type="GO" id="GO:0000287">
    <property type="term" value="F:magnesium ion binding"/>
    <property type="evidence" value="ECO:0007669"/>
    <property type="project" value="InterPro"/>
</dbReference>
<evidence type="ECO:0000256" key="10">
    <source>
        <dbReference type="ARBA" id="ARBA00023027"/>
    </source>
</evidence>
<gene>
    <name evidence="14" type="ORF">METZ01_LOCUS186853</name>
</gene>
<evidence type="ECO:0000256" key="1">
    <source>
        <dbReference type="ARBA" id="ARBA00001936"/>
    </source>
</evidence>
<keyword evidence="12" id="KW-0100">Branched-chain amino acid biosynthesis</keyword>
<keyword evidence="10" id="KW-0520">NAD</keyword>
<sequence>MLEGQKILNLVGMKFGHNFKFSHGLIGGTAIDHEGTALPESTISLCKDSDAVLLGAVGGPKWDDPNSLVRPEQGLLGIRKELELFANLRPVKVYKSLADSGPIKPHVLQGVDLLVVRELTGGLYFAKPKRRYVNSIGRSAVDTLRYNEAEVRRILDFGFQLAQGRKGKVSSVDKANVLESSRLWREMAEEVSLEYPDVELEHVLVDTAAMQLIQNPAGFDVIVTENTFGDILTDEASVLSGSMGLLPSASLSTISDLRRYRMGLYEPIHGSAPNIAGLGIANPIAMILSTALLLRISFDMESEARSIEAAVEGVLDSGFRTKDLAAFDEKYVSTVCMGEEIGKRISRSVV</sequence>
<dbReference type="PANTHER" id="PTHR42979">
    <property type="entry name" value="3-ISOPROPYLMALATE DEHYDROGENASE"/>
    <property type="match status" value="1"/>
</dbReference>
<evidence type="ECO:0000313" key="14">
    <source>
        <dbReference type="EMBL" id="SVB33999.1"/>
    </source>
</evidence>
<organism evidence="14">
    <name type="scientific">marine metagenome</name>
    <dbReference type="NCBI Taxonomy" id="408172"/>
    <lineage>
        <taxon>unclassified sequences</taxon>
        <taxon>metagenomes</taxon>
        <taxon>ecological metagenomes</taxon>
    </lineage>
</organism>
<evidence type="ECO:0000256" key="8">
    <source>
        <dbReference type="ARBA" id="ARBA00022842"/>
    </source>
</evidence>
<dbReference type="Gene3D" id="3.40.718.10">
    <property type="entry name" value="Isopropylmalate Dehydrogenase"/>
    <property type="match status" value="1"/>
</dbReference>
<name>A0A382D779_9ZZZZ</name>
<feature type="non-terminal residue" evidence="14">
    <location>
        <position position="350"/>
    </location>
</feature>
<evidence type="ECO:0000256" key="11">
    <source>
        <dbReference type="ARBA" id="ARBA00023211"/>
    </source>
</evidence>
<dbReference type="FunFam" id="3.40.718.10:FF:000006">
    <property type="entry name" value="3-isopropylmalate dehydrogenase"/>
    <property type="match status" value="1"/>
</dbReference>
<feature type="domain" description="Isopropylmalate dehydrogenase-like" evidence="13">
    <location>
        <begin position="1"/>
        <end position="341"/>
    </location>
</feature>
<dbReference type="AlphaFoldDB" id="A0A382D779"/>
<dbReference type="PROSITE" id="PS00470">
    <property type="entry name" value="IDH_IMDH"/>
    <property type="match status" value="1"/>
</dbReference>
<evidence type="ECO:0000256" key="4">
    <source>
        <dbReference type="ARBA" id="ARBA00013101"/>
    </source>
</evidence>
<evidence type="ECO:0000256" key="7">
    <source>
        <dbReference type="ARBA" id="ARBA00022723"/>
    </source>
</evidence>
<keyword evidence="6" id="KW-0028">Amino-acid biosynthesis</keyword>
<evidence type="ECO:0000259" key="13">
    <source>
        <dbReference type="SMART" id="SM01329"/>
    </source>
</evidence>
<dbReference type="InterPro" id="IPR004429">
    <property type="entry name" value="Isopropylmalate_DH"/>
</dbReference>
<dbReference type="GO" id="GO:0005829">
    <property type="term" value="C:cytosol"/>
    <property type="evidence" value="ECO:0007669"/>
    <property type="project" value="TreeGrafter"/>
</dbReference>
<reference evidence="14" key="1">
    <citation type="submission" date="2018-05" db="EMBL/GenBank/DDBJ databases">
        <authorList>
            <person name="Lanie J.A."/>
            <person name="Ng W.-L."/>
            <person name="Kazmierczak K.M."/>
            <person name="Andrzejewski T.M."/>
            <person name="Davidsen T.M."/>
            <person name="Wayne K.J."/>
            <person name="Tettelin H."/>
            <person name="Glass J.I."/>
            <person name="Rusch D."/>
            <person name="Podicherti R."/>
            <person name="Tsui H.-C.T."/>
            <person name="Winkler M.E."/>
        </authorList>
    </citation>
    <scope>NUCLEOTIDE SEQUENCE</scope>
</reference>
<proteinExistence type="inferred from homology"/>
<comment type="cofactor">
    <cofactor evidence="1">
        <name>Mn(2+)</name>
        <dbReference type="ChEBI" id="CHEBI:29035"/>
    </cofactor>
</comment>
<dbReference type="GO" id="GO:0009098">
    <property type="term" value="P:L-leucine biosynthetic process"/>
    <property type="evidence" value="ECO:0007669"/>
    <property type="project" value="UniProtKB-KW"/>
</dbReference>
<accession>A0A382D779</accession>
<keyword evidence="7" id="KW-0479">Metal-binding</keyword>
<dbReference type="PANTHER" id="PTHR42979:SF1">
    <property type="entry name" value="3-ISOPROPYLMALATE DEHYDROGENASE"/>
    <property type="match status" value="1"/>
</dbReference>
<dbReference type="EC" id="1.1.1.85" evidence="4"/>
<keyword evidence="8" id="KW-0460">Magnesium</keyword>
<dbReference type="NCBIfam" id="TIGR00169">
    <property type="entry name" value="leuB"/>
    <property type="match status" value="1"/>
</dbReference>
<dbReference type="HAMAP" id="MF_01033">
    <property type="entry name" value="LeuB_type1"/>
    <property type="match status" value="1"/>
</dbReference>
<evidence type="ECO:0000256" key="5">
    <source>
        <dbReference type="ARBA" id="ARBA00022430"/>
    </source>
</evidence>
<dbReference type="SMART" id="SM01329">
    <property type="entry name" value="Iso_dh"/>
    <property type="match status" value="1"/>
</dbReference>
<keyword evidence="5" id="KW-0432">Leucine biosynthesis</keyword>
<dbReference type="InterPro" id="IPR019818">
    <property type="entry name" value="IsoCit/isopropylmalate_DH_CS"/>
</dbReference>
<evidence type="ECO:0000256" key="3">
    <source>
        <dbReference type="ARBA" id="ARBA00011738"/>
    </source>
</evidence>
<evidence type="ECO:0000256" key="2">
    <source>
        <dbReference type="ARBA" id="ARBA00001946"/>
    </source>
</evidence>
<keyword evidence="9" id="KW-0560">Oxidoreductase</keyword>
<keyword evidence="11" id="KW-0464">Manganese</keyword>
<protein>
    <recommendedName>
        <fullName evidence="4">3-isopropylmalate dehydrogenase</fullName>
        <ecNumber evidence="4">1.1.1.85</ecNumber>
    </recommendedName>
</protein>
<comment type="cofactor">
    <cofactor evidence="2">
        <name>Mg(2+)</name>
        <dbReference type="ChEBI" id="CHEBI:18420"/>
    </cofactor>
</comment>
<dbReference type="InterPro" id="IPR024084">
    <property type="entry name" value="IsoPropMal-DH-like_dom"/>
</dbReference>
<comment type="subunit">
    <text evidence="3">Homodimer.</text>
</comment>
<dbReference type="EMBL" id="UINC01037861">
    <property type="protein sequence ID" value="SVB33999.1"/>
    <property type="molecule type" value="Genomic_DNA"/>
</dbReference>
<dbReference type="SUPFAM" id="SSF53659">
    <property type="entry name" value="Isocitrate/Isopropylmalate dehydrogenase-like"/>
    <property type="match status" value="1"/>
</dbReference>
<dbReference type="GO" id="GO:0003862">
    <property type="term" value="F:3-isopropylmalate dehydrogenase activity"/>
    <property type="evidence" value="ECO:0007669"/>
    <property type="project" value="UniProtKB-EC"/>
</dbReference>
<evidence type="ECO:0000256" key="9">
    <source>
        <dbReference type="ARBA" id="ARBA00023002"/>
    </source>
</evidence>
<evidence type="ECO:0000256" key="12">
    <source>
        <dbReference type="ARBA" id="ARBA00023304"/>
    </source>
</evidence>
<dbReference type="GO" id="GO:0051287">
    <property type="term" value="F:NAD binding"/>
    <property type="evidence" value="ECO:0007669"/>
    <property type="project" value="InterPro"/>
</dbReference>
<dbReference type="Pfam" id="PF00180">
    <property type="entry name" value="Iso_dh"/>
    <property type="match status" value="1"/>
</dbReference>
<evidence type="ECO:0000256" key="6">
    <source>
        <dbReference type="ARBA" id="ARBA00022605"/>
    </source>
</evidence>